<feature type="domain" description="Glucose-methanol-choline oxidoreductase C-terminal" evidence="7">
    <location>
        <begin position="449"/>
        <end position="506"/>
    </location>
</feature>
<dbReference type="Pfam" id="PF00732">
    <property type="entry name" value="GMC_oxred_N"/>
    <property type="match status" value="1"/>
</dbReference>
<evidence type="ECO:0000259" key="6">
    <source>
        <dbReference type="Pfam" id="PF00732"/>
    </source>
</evidence>
<dbReference type="InterPro" id="IPR051473">
    <property type="entry name" value="P2Ox-like"/>
</dbReference>
<gene>
    <name evidence="8" type="ORF">GJR95_34250</name>
</gene>
<dbReference type="Proteomes" id="UP000464577">
    <property type="component" value="Chromosome"/>
</dbReference>
<dbReference type="SUPFAM" id="SSF51905">
    <property type="entry name" value="FAD/NAD(P)-binding domain"/>
    <property type="match status" value="1"/>
</dbReference>
<reference evidence="8 9" key="1">
    <citation type="submission" date="2019-11" db="EMBL/GenBank/DDBJ databases">
        <title>Spirosoma endbachense sp. nov., isolated from a natural salt meadow.</title>
        <authorList>
            <person name="Rojas J."/>
            <person name="Ambika Manirajan B."/>
            <person name="Ratering S."/>
            <person name="Suarez C."/>
            <person name="Geissler-Plaum R."/>
            <person name="Schnell S."/>
        </authorList>
    </citation>
    <scope>NUCLEOTIDE SEQUENCE [LARGE SCALE GENOMIC DNA]</scope>
    <source>
        <strain evidence="8 9">I-24</strain>
    </source>
</reference>
<feature type="domain" description="Glucose-methanol-choline oxidoreductase N-terminal" evidence="6">
    <location>
        <begin position="19"/>
        <end position="306"/>
    </location>
</feature>
<dbReference type="InterPro" id="IPR007867">
    <property type="entry name" value="GMC_OxRtase_C"/>
</dbReference>
<dbReference type="GO" id="GO:0050660">
    <property type="term" value="F:flavin adenine dinucleotide binding"/>
    <property type="evidence" value="ECO:0007669"/>
    <property type="project" value="InterPro"/>
</dbReference>
<dbReference type="RefSeq" id="WP_162390159.1">
    <property type="nucleotide sequence ID" value="NZ_CP045997.1"/>
</dbReference>
<evidence type="ECO:0000256" key="2">
    <source>
        <dbReference type="ARBA" id="ARBA00010790"/>
    </source>
</evidence>
<name>A0A6P1W6V5_9BACT</name>
<organism evidence="8 9">
    <name type="scientific">Spirosoma endbachense</name>
    <dbReference type="NCBI Taxonomy" id="2666025"/>
    <lineage>
        <taxon>Bacteria</taxon>
        <taxon>Pseudomonadati</taxon>
        <taxon>Bacteroidota</taxon>
        <taxon>Cytophagia</taxon>
        <taxon>Cytophagales</taxon>
        <taxon>Cytophagaceae</taxon>
        <taxon>Spirosoma</taxon>
    </lineage>
</organism>
<accession>A0A6P1W6V5</accession>
<keyword evidence="3" id="KW-0285">Flavoprotein</keyword>
<dbReference type="PANTHER" id="PTHR42784">
    <property type="entry name" value="PYRANOSE 2-OXIDASE"/>
    <property type="match status" value="1"/>
</dbReference>
<evidence type="ECO:0000259" key="7">
    <source>
        <dbReference type="Pfam" id="PF05199"/>
    </source>
</evidence>
<evidence type="ECO:0000256" key="4">
    <source>
        <dbReference type="ARBA" id="ARBA00022827"/>
    </source>
</evidence>
<comment type="similarity">
    <text evidence="2">Belongs to the GMC oxidoreductase family.</text>
</comment>
<dbReference type="KEGG" id="senf:GJR95_34250"/>
<evidence type="ECO:0000313" key="8">
    <source>
        <dbReference type="EMBL" id="QHV99767.1"/>
    </source>
</evidence>
<sequence>MTTLTYDIIIIGTGSGGGTIAQRLAPSGKRILILERGDFIPKEKENWDVTEVVVNGRYRTDEVWYDKDNQPFKPFTHYVVGGNSKMYGAASFRLRESDFRQTQHQAGISPAWPLTYADFSPYYDQAEQLFSVHGLRGSDPTEPPAAEPFPFGPIRPEPFAEELYENVRQTGLKPFPIPMAVRLAQDKPERPDAPTVLGNFDGFPDPSEAKADSHVTGVRAALQHPNVMLLTNTVATRLITDEDGQRITAVQVQRNGQTETYQANVVVLAAGAINSATLLLRSANDQHPNGLANKNGLVGRNYMAHINGCLIAYTPDKLNTSFFQKYFCIGDYYESTPEHQHPLGEIQLMGKNDPPTVVGLATDFLPDKEANWLSTHSIDFWLTAEDLPDHENRVTLTHDGAIQLIYHRERNNVGAFEALKLKLKELFEKLGDIDPALKTVYWSGYDLGISGVSHQCGTLRFGIDPATSVLDVNCKAHELDNLFVADASFFPSSGAYNPSLTTAANALRVGDYLLKNVL</sequence>
<dbReference type="AlphaFoldDB" id="A0A6P1W6V5"/>
<dbReference type="Gene3D" id="3.50.50.60">
    <property type="entry name" value="FAD/NAD(P)-binding domain"/>
    <property type="match status" value="2"/>
</dbReference>
<keyword evidence="4" id="KW-0274">FAD</keyword>
<dbReference type="GO" id="GO:0016614">
    <property type="term" value="F:oxidoreductase activity, acting on CH-OH group of donors"/>
    <property type="evidence" value="ECO:0007669"/>
    <property type="project" value="InterPro"/>
</dbReference>
<proteinExistence type="inferred from homology"/>
<evidence type="ECO:0000256" key="3">
    <source>
        <dbReference type="ARBA" id="ARBA00022630"/>
    </source>
</evidence>
<keyword evidence="5" id="KW-0560">Oxidoreductase</keyword>
<evidence type="ECO:0000313" key="9">
    <source>
        <dbReference type="Proteomes" id="UP000464577"/>
    </source>
</evidence>
<dbReference type="InterPro" id="IPR036188">
    <property type="entry name" value="FAD/NAD-bd_sf"/>
</dbReference>
<dbReference type="Pfam" id="PF05199">
    <property type="entry name" value="GMC_oxred_C"/>
    <property type="match status" value="1"/>
</dbReference>
<protein>
    <submittedName>
        <fullName evidence="8">FAD-binding protein</fullName>
    </submittedName>
</protein>
<dbReference type="InterPro" id="IPR000172">
    <property type="entry name" value="GMC_OxRdtase_N"/>
</dbReference>
<evidence type="ECO:0000256" key="1">
    <source>
        <dbReference type="ARBA" id="ARBA00001974"/>
    </source>
</evidence>
<keyword evidence="9" id="KW-1185">Reference proteome</keyword>
<evidence type="ECO:0000256" key="5">
    <source>
        <dbReference type="ARBA" id="ARBA00023002"/>
    </source>
</evidence>
<dbReference type="PANTHER" id="PTHR42784:SF1">
    <property type="entry name" value="PYRANOSE 2-OXIDASE"/>
    <property type="match status" value="1"/>
</dbReference>
<dbReference type="EMBL" id="CP045997">
    <property type="protein sequence ID" value="QHV99767.1"/>
    <property type="molecule type" value="Genomic_DNA"/>
</dbReference>
<comment type="cofactor">
    <cofactor evidence="1">
        <name>FAD</name>
        <dbReference type="ChEBI" id="CHEBI:57692"/>
    </cofactor>
</comment>